<evidence type="ECO:0000256" key="2">
    <source>
        <dbReference type="PROSITE-ProRule" id="PRU00235"/>
    </source>
</evidence>
<feature type="repeat" description="RCC1" evidence="2">
    <location>
        <begin position="1354"/>
        <end position="1372"/>
    </location>
</feature>
<feature type="compositionally biased region" description="Acidic residues" evidence="3">
    <location>
        <begin position="818"/>
        <end position="832"/>
    </location>
</feature>
<dbReference type="PROSITE" id="PS50012">
    <property type="entry name" value="RCC1_3"/>
    <property type="match status" value="6"/>
</dbReference>
<feature type="repeat" description="RCC1" evidence="2">
    <location>
        <begin position="1285"/>
        <end position="1353"/>
    </location>
</feature>
<dbReference type="Gene3D" id="2.130.10.30">
    <property type="entry name" value="Regulator of chromosome condensation 1/beta-lactamase-inhibitor protein II"/>
    <property type="match status" value="2"/>
</dbReference>
<gene>
    <name evidence="4" type="ORF">P43SY_003950</name>
</gene>
<dbReference type="EMBL" id="JAKCXM010000163">
    <property type="protein sequence ID" value="KAJ0400095.1"/>
    <property type="molecule type" value="Genomic_DNA"/>
</dbReference>
<evidence type="ECO:0008006" key="6">
    <source>
        <dbReference type="Google" id="ProtNLM"/>
    </source>
</evidence>
<feature type="repeat" description="RCC1" evidence="2">
    <location>
        <begin position="639"/>
        <end position="708"/>
    </location>
</feature>
<evidence type="ECO:0000256" key="3">
    <source>
        <dbReference type="SAM" id="MobiDB-lite"/>
    </source>
</evidence>
<feature type="repeat" description="RCC1" evidence="2">
    <location>
        <begin position="554"/>
        <end position="638"/>
    </location>
</feature>
<keyword evidence="5" id="KW-1185">Reference proteome</keyword>
<comment type="caution">
    <text evidence="4">The sequence shown here is derived from an EMBL/GenBank/DDBJ whole genome shotgun (WGS) entry which is preliminary data.</text>
</comment>
<feature type="repeat" description="RCC1" evidence="2">
    <location>
        <begin position="498"/>
        <end position="553"/>
    </location>
</feature>
<evidence type="ECO:0000313" key="5">
    <source>
        <dbReference type="Proteomes" id="UP001209570"/>
    </source>
</evidence>
<protein>
    <recommendedName>
        <fullName evidence="6">Regulator of chromosome condensation (RCC1)-like protein</fullName>
    </recommendedName>
</protein>
<accession>A0AAD5QA97</accession>
<organism evidence="4 5">
    <name type="scientific">Pythium insidiosum</name>
    <name type="common">Pythiosis disease agent</name>
    <dbReference type="NCBI Taxonomy" id="114742"/>
    <lineage>
        <taxon>Eukaryota</taxon>
        <taxon>Sar</taxon>
        <taxon>Stramenopiles</taxon>
        <taxon>Oomycota</taxon>
        <taxon>Peronosporomycetes</taxon>
        <taxon>Pythiales</taxon>
        <taxon>Pythiaceae</taxon>
        <taxon>Pythium</taxon>
    </lineage>
</organism>
<feature type="region of interest" description="Disordered" evidence="3">
    <location>
        <begin position="818"/>
        <end position="844"/>
    </location>
</feature>
<dbReference type="InterPro" id="IPR051625">
    <property type="entry name" value="Signaling_Regulatory_Domain"/>
</dbReference>
<proteinExistence type="predicted"/>
<name>A0AAD5QA97_PYTIN</name>
<dbReference type="InterPro" id="IPR009091">
    <property type="entry name" value="RCC1/BLIP-II"/>
</dbReference>
<dbReference type="SUPFAM" id="SSF50985">
    <property type="entry name" value="RCC1/BLIP-II"/>
    <property type="match status" value="2"/>
</dbReference>
<dbReference type="Pfam" id="PF13540">
    <property type="entry name" value="RCC1_2"/>
    <property type="match status" value="1"/>
</dbReference>
<dbReference type="PANTHER" id="PTHR22872">
    <property type="entry name" value="BTK-BINDING PROTEIN-RELATED"/>
    <property type="match status" value="1"/>
</dbReference>
<dbReference type="InterPro" id="IPR000408">
    <property type="entry name" value="Reg_chr_condens"/>
</dbReference>
<dbReference type="Proteomes" id="UP001209570">
    <property type="component" value="Unassembled WGS sequence"/>
</dbReference>
<feature type="compositionally biased region" description="Low complexity" evidence="3">
    <location>
        <begin position="133"/>
        <end position="143"/>
    </location>
</feature>
<dbReference type="Pfam" id="PF00415">
    <property type="entry name" value="RCC1"/>
    <property type="match status" value="2"/>
</dbReference>
<sequence>MGAEHSQYAAPPSAPLKPSSVSWRALQLGFRYAPTDLAVWPQCVPLLQWLTADDAVELHERLQRRLRPPVLSVRDFRDWILDGDSDRRPCPRSNQQAVDIMTPPSLRQSLRDADASLASMASPPPPFATFNGHPQQQQPQQHQAAVPMIDAFLEHVFRTFAGDARALYAMEFLAAMVIGSRAIWDVEHKCRVLLALFQHRAKSRSHDTDPLFGEAELTALFLCAMRGVAKLTIGMETLWQRQRLDVPRTARALALECLRFVEQSRGPEHHVDGRHLQQTLISATEFHAFWRATPVLRRFLSLFSGEELRNPFTFGVLRSPSDGLSLPSRYRPLVDQQRRLYDAMLQTRVTFEGRQQRRRENAATLIQSTWRRRCSQAQLDSRRRAVQHQRHASAATLQQFLRSVQVARLLELHAEAEVHAFNGALYVAGLGPCVPSVSASRKSDDRRCRSGPRGVDVERAAVTPAPLHLVDAFKLLGVKVVAVAVSRTCALAVPSDRETLFAWGRCLPRRYEGSEGEVTLTESTPRRLAHRFSASPVAELACGLSHALVLTRDGNVHSWGFNDHGQLGHGSDATLAARSNGAARYAWHYDERDGRESPLLADPTPLAYFAGAPTQQADPIAVRSVVCGDYYSLALGVEGDVFSWGEGSEGQLGHGDAHERFQVAFVDRHMLNSAFTFLAEPEPVLALARDVVRQVACRKNHSVALTEDGRVFAWGNWGKRCGHDREHAFTPEVVVDAALAAQLELRQVSVGDHHMLAEGSSVWLTVPPRDDGLGRDRRICLALARGWSCGLDGVRALFGDGTRRHTCVVVDCDVDDLEETEEEGEEEEEAEAEQQAQAEREGLKDGGTIDRRNVLWRKRVAAYRLQDASQVALFDARLAHVLACFPRLGQRPDGLDFERLLAQWFHGHVSDRVVLMPRGKPAGVYMQLLLPSPDSPAGSASASASTASPPMIEFPVCCARGSTAVPSKRGFATHVFHDVMRERLQALSARQRQAIPMTYMEPNALVLLEFDERCCTAEHADVMTRTATPDGRVSVTWSEAVLDEMTRRVLAAQEAGALAVLIVLDLLGADPFELDVGADAGVYIPVLMVSKATLASRVAVVPSQQRGTATSLHEGEQQQRSVTTFGDVLSQFLASQALEEDEDDPRAVPPLPLAWVARCFRRVDTTAVRVDSAFAHGATGVVFVQDEQSLEVDGETRGAPIFLSPPLASKHWASGAAFALRRQQSNDRLIAMVSSSDGALLRAASYLSVADRAMPFVSDVDDDGHEDGSPCELLVDVTVEVRPGGMTYAWGNGQNGRLGLGNPELEPFRDGYEALTDTAYRFIATPTPVVALVGHEMTQLVSGSAHNVAVTTEGRVFTWGKGNKGELGASRT</sequence>
<feature type="region of interest" description="Disordered" evidence="3">
    <location>
        <begin position="121"/>
        <end position="143"/>
    </location>
</feature>
<feature type="repeat" description="RCC1" evidence="2">
    <location>
        <begin position="709"/>
        <end position="761"/>
    </location>
</feature>
<dbReference type="CDD" id="cd23767">
    <property type="entry name" value="IQCD"/>
    <property type="match status" value="1"/>
</dbReference>
<evidence type="ECO:0000313" key="4">
    <source>
        <dbReference type="EMBL" id="KAJ0400095.1"/>
    </source>
</evidence>
<reference evidence="4" key="1">
    <citation type="submission" date="2021-12" db="EMBL/GenBank/DDBJ databases">
        <title>Prjna785345.</title>
        <authorList>
            <person name="Rujirawat T."/>
            <person name="Krajaejun T."/>
        </authorList>
    </citation>
    <scope>NUCLEOTIDE SEQUENCE</scope>
    <source>
        <strain evidence="4">Pi057C3</strain>
    </source>
</reference>
<dbReference type="PROSITE" id="PS00626">
    <property type="entry name" value="RCC1_2"/>
    <property type="match status" value="1"/>
</dbReference>
<evidence type="ECO:0000256" key="1">
    <source>
        <dbReference type="ARBA" id="ARBA00022737"/>
    </source>
</evidence>
<keyword evidence="1" id="KW-0677">Repeat</keyword>